<proteinExistence type="predicted"/>
<dbReference type="Proteomes" id="UP000198409">
    <property type="component" value="Unassembled WGS sequence"/>
</dbReference>
<dbReference type="AlphaFoldDB" id="A0A238YTC8"/>
<dbReference type="EMBL" id="FZNM01000025">
    <property type="protein sequence ID" value="SNR73853.1"/>
    <property type="molecule type" value="Genomic_DNA"/>
</dbReference>
<evidence type="ECO:0000313" key="1">
    <source>
        <dbReference type="EMBL" id="SNR73853.1"/>
    </source>
</evidence>
<reference evidence="2" key="1">
    <citation type="submission" date="2017-06" db="EMBL/GenBank/DDBJ databases">
        <authorList>
            <person name="Varghese N."/>
            <person name="Submissions S."/>
        </authorList>
    </citation>
    <scope>NUCLEOTIDE SEQUENCE [LARGE SCALE GENOMIC DNA]</scope>
    <source>
        <strain evidence="2">DSM 26170</strain>
    </source>
</reference>
<accession>A0A238YTC8</accession>
<gene>
    <name evidence="1" type="ORF">SAMN06265378_1251</name>
</gene>
<sequence length="44" mass="4922">DGPAHSDKPKMAPMLRLHNGSLRIAAMQQPHDLRVNKGQFLNET</sequence>
<protein>
    <submittedName>
        <fullName evidence="1">Uncharacterized protein</fullName>
    </submittedName>
</protein>
<evidence type="ECO:0000313" key="2">
    <source>
        <dbReference type="Proteomes" id="UP000198409"/>
    </source>
</evidence>
<name>A0A238YTC8_9RHOB</name>
<feature type="non-terminal residue" evidence="1">
    <location>
        <position position="1"/>
    </location>
</feature>
<organism evidence="1 2">
    <name type="scientific">Paracoccus sediminis</name>
    <dbReference type="NCBI Taxonomy" id="1214787"/>
    <lineage>
        <taxon>Bacteria</taxon>
        <taxon>Pseudomonadati</taxon>
        <taxon>Pseudomonadota</taxon>
        <taxon>Alphaproteobacteria</taxon>
        <taxon>Rhodobacterales</taxon>
        <taxon>Paracoccaceae</taxon>
        <taxon>Paracoccus</taxon>
    </lineage>
</organism>